<dbReference type="EMBL" id="FNZI01000004">
    <property type="protein sequence ID" value="SEJ49478.1"/>
    <property type="molecule type" value="Genomic_DNA"/>
</dbReference>
<protein>
    <submittedName>
        <fullName evidence="6">Transcriptional regulator, TetR family</fullName>
    </submittedName>
</protein>
<dbReference type="PANTHER" id="PTHR30055:SF238">
    <property type="entry name" value="MYCOFACTOCIN BIOSYNTHESIS TRANSCRIPTIONAL REGULATOR MFTR-RELATED"/>
    <property type="match status" value="1"/>
</dbReference>
<evidence type="ECO:0000256" key="1">
    <source>
        <dbReference type="ARBA" id="ARBA00023015"/>
    </source>
</evidence>
<dbReference type="eggNOG" id="COG1309">
    <property type="taxonomic scope" value="Bacteria"/>
</dbReference>
<evidence type="ECO:0000259" key="5">
    <source>
        <dbReference type="PROSITE" id="PS50977"/>
    </source>
</evidence>
<accession>A0A1H6Z7Y2</accession>
<dbReference type="GO" id="GO:0000976">
    <property type="term" value="F:transcription cis-regulatory region binding"/>
    <property type="evidence" value="ECO:0007669"/>
    <property type="project" value="TreeGrafter"/>
</dbReference>
<dbReference type="InterPro" id="IPR050109">
    <property type="entry name" value="HTH-type_TetR-like_transc_reg"/>
</dbReference>
<dbReference type="Gene3D" id="1.10.357.10">
    <property type="entry name" value="Tetracycline Repressor, domain 2"/>
    <property type="match status" value="1"/>
</dbReference>
<gene>
    <name evidence="6" type="ORF">SAMN05421637_2009</name>
</gene>
<keyword evidence="1" id="KW-0805">Transcription regulation</keyword>
<keyword evidence="3" id="KW-0804">Transcription</keyword>
<dbReference type="Pfam" id="PF00440">
    <property type="entry name" value="TetR_N"/>
    <property type="match status" value="1"/>
</dbReference>
<evidence type="ECO:0000256" key="4">
    <source>
        <dbReference type="PROSITE-ProRule" id="PRU00335"/>
    </source>
</evidence>
<proteinExistence type="predicted"/>
<dbReference type="PROSITE" id="PS50977">
    <property type="entry name" value="HTH_TETR_2"/>
    <property type="match status" value="1"/>
</dbReference>
<evidence type="ECO:0000256" key="2">
    <source>
        <dbReference type="ARBA" id="ARBA00023125"/>
    </source>
</evidence>
<feature type="DNA-binding region" description="H-T-H motif" evidence="4">
    <location>
        <begin position="42"/>
        <end position="61"/>
    </location>
</feature>
<evidence type="ECO:0000313" key="6">
    <source>
        <dbReference type="EMBL" id="SEJ49478.1"/>
    </source>
</evidence>
<dbReference type="RefSeq" id="WP_052405926.1">
    <property type="nucleotide sequence ID" value="NZ_BBLU01000010.1"/>
</dbReference>
<keyword evidence="2 4" id="KW-0238">DNA-binding</keyword>
<dbReference type="InterPro" id="IPR009057">
    <property type="entry name" value="Homeodomain-like_sf"/>
</dbReference>
<evidence type="ECO:0000256" key="3">
    <source>
        <dbReference type="ARBA" id="ARBA00023163"/>
    </source>
</evidence>
<dbReference type="STRING" id="1043493.SAMN05421637_2009"/>
<reference evidence="7" key="1">
    <citation type="submission" date="2016-10" db="EMBL/GenBank/DDBJ databases">
        <authorList>
            <person name="Varghese N."/>
        </authorList>
    </citation>
    <scope>NUCLEOTIDE SEQUENCE [LARGE SCALE GENOMIC DNA]</scope>
    <source>
        <strain evidence="7">DSM 24868</strain>
    </source>
</reference>
<dbReference type="SUPFAM" id="SSF46689">
    <property type="entry name" value="Homeodomain-like"/>
    <property type="match status" value="1"/>
</dbReference>
<sequence length="210" mass="23141">MTTSTPDAPAPGLRERNRVRRTRRVERAALSLALEHGVENVTVDMICEASDISPRTYFNYFGTKEGALLGQPAPSPDESLVGGFLEGDGPIAEDLMVLMARTFLASSPDREVFAMRRRLFAREPELHALQVTRMAHKRQATAELVMRRLAERCPDLDADAARDHAQLVMSVAMGAFPVVSLQWAEASGADSDIETYIHAAIAQIRRIVTP</sequence>
<dbReference type="AlphaFoldDB" id="A0A1H6Z7Y2"/>
<name>A0A1H6Z7Y2_9MICO</name>
<dbReference type="GO" id="GO:0003700">
    <property type="term" value="F:DNA-binding transcription factor activity"/>
    <property type="evidence" value="ECO:0007669"/>
    <property type="project" value="TreeGrafter"/>
</dbReference>
<feature type="domain" description="HTH tetR-type" evidence="5">
    <location>
        <begin position="19"/>
        <end position="79"/>
    </location>
</feature>
<keyword evidence="7" id="KW-1185">Reference proteome</keyword>
<evidence type="ECO:0000313" key="7">
    <source>
        <dbReference type="Proteomes" id="UP000183315"/>
    </source>
</evidence>
<dbReference type="PANTHER" id="PTHR30055">
    <property type="entry name" value="HTH-TYPE TRANSCRIPTIONAL REGULATOR RUTR"/>
    <property type="match status" value="1"/>
</dbReference>
<organism evidence="6 7">
    <name type="scientific">Demequina mangrovi</name>
    <dbReference type="NCBI Taxonomy" id="1043493"/>
    <lineage>
        <taxon>Bacteria</taxon>
        <taxon>Bacillati</taxon>
        <taxon>Actinomycetota</taxon>
        <taxon>Actinomycetes</taxon>
        <taxon>Micrococcales</taxon>
        <taxon>Demequinaceae</taxon>
        <taxon>Demequina</taxon>
    </lineage>
</organism>
<dbReference type="Proteomes" id="UP000183315">
    <property type="component" value="Unassembled WGS sequence"/>
</dbReference>
<dbReference type="InterPro" id="IPR001647">
    <property type="entry name" value="HTH_TetR"/>
</dbReference>